<keyword evidence="9" id="KW-1185">Reference proteome</keyword>
<dbReference type="GO" id="GO:0022857">
    <property type="term" value="F:transmembrane transporter activity"/>
    <property type="evidence" value="ECO:0007669"/>
    <property type="project" value="InterPro"/>
</dbReference>
<dbReference type="Proteomes" id="UP000014975">
    <property type="component" value="Unassembled WGS sequence"/>
</dbReference>
<dbReference type="InterPro" id="IPR020846">
    <property type="entry name" value="MFS_dom"/>
</dbReference>
<evidence type="ECO:0000256" key="1">
    <source>
        <dbReference type="ARBA" id="ARBA00004651"/>
    </source>
</evidence>
<dbReference type="GO" id="GO:0005886">
    <property type="term" value="C:plasma membrane"/>
    <property type="evidence" value="ECO:0007669"/>
    <property type="project" value="UniProtKB-SubCell"/>
</dbReference>
<dbReference type="PATRIC" id="fig|1121439.3.peg.852"/>
<feature type="transmembrane region" description="Helical" evidence="6">
    <location>
        <begin position="58"/>
        <end position="78"/>
    </location>
</feature>
<dbReference type="SUPFAM" id="SSF103473">
    <property type="entry name" value="MFS general substrate transporter"/>
    <property type="match status" value="1"/>
</dbReference>
<feature type="transmembrane region" description="Helical" evidence="6">
    <location>
        <begin position="217"/>
        <end position="236"/>
    </location>
</feature>
<dbReference type="InterPro" id="IPR011701">
    <property type="entry name" value="MFS"/>
</dbReference>
<feature type="transmembrane region" description="Helical" evidence="6">
    <location>
        <begin position="307"/>
        <end position="329"/>
    </location>
</feature>
<feature type="transmembrane region" description="Helical" evidence="6">
    <location>
        <begin position="12"/>
        <end position="38"/>
    </location>
</feature>
<comment type="caution">
    <text evidence="8">The sequence shown here is derived from an EMBL/GenBank/DDBJ whole genome shotgun (WGS) entry which is preliminary data.</text>
</comment>
<feature type="transmembrane region" description="Helical" evidence="6">
    <location>
        <begin position="85"/>
        <end position="102"/>
    </location>
</feature>
<gene>
    <name evidence="8" type="ORF">dsat_2456</name>
</gene>
<dbReference type="RefSeq" id="WP_020886342.1">
    <property type="nucleotide sequence ID" value="NZ_ATHI01000005.1"/>
</dbReference>
<comment type="subcellular location">
    <subcellularLocation>
        <location evidence="1">Cell membrane</location>
        <topology evidence="1">Multi-pass membrane protein</topology>
    </subcellularLocation>
</comment>
<sequence>MSQTVVNSRQGLPFRAALPMLCFLTLAFWLGFLARILMGPLMVPITRDLAASNTEAGGFVLLVGLGATVGLLSSGFISRFLTHRLTISLALLGMGVGALLSGTADTLFAFQASLFAMGAGAGLYLPSAISVITSLTRRADWGKALSVHEAAPNVAFIVAPLFAEFMVETHDWRSAFTVLGAASLVAGALFALRGPGKGERGEAPSPSLLADIVRRPVFWIMSLLFGIAVGATLGPYTMLPLYLVEERGMSREAANMLLAVSRVSGVFMSFVGGMCADRFGPRRTIVVYLALAGLFTMLLGLTEGVWLTAAVLLQPLVSTTFFPAGFSMISRGMPFQARGVAVGFITPMGALIGSGAIPLGLGWCGDHIGFGAGFVMQGALMLVCLLAAWRLPRRDVEE</sequence>
<accession>S7US01</accession>
<dbReference type="InterPro" id="IPR036259">
    <property type="entry name" value="MFS_trans_sf"/>
</dbReference>
<proteinExistence type="predicted"/>
<organism evidence="8 9">
    <name type="scientific">Alkalidesulfovibrio alkalitolerans DSM 16529</name>
    <dbReference type="NCBI Taxonomy" id="1121439"/>
    <lineage>
        <taxon>Bacteria</taxon>
        <taxon>Pseudomonadati</taxon>
        <taxon>Thermodesulfobacteriota</taxon>
        <taxon>Desulfovibrionia</taxon>
        <taxon>Desulfovibrionales</taxon>
        <taxon>Desulfovibrionaceae</taxon>
        <taxon>Alkalidesulfovibrio</taxon>
    </lineage>
</organism>
<dbReference type="eggNOG" id="COG2814">
    <property type="taxonomic scope" value="Bacteria"/>
</dbReference>
<keyword evidence="3 6" id="KW-0812">Transmembrane</keyword>
<dbReference type="PROSITE" id="PS50850">
    <property type="entry name" value="MFS"/>
    <property type="match status" value="1"/>
</dbReference>
<evidence type="ECO:0000256" key="5">
    <source>
        <dbReference type="ARBA" id="ARBA00023136"/>
    </source>
</evidence>
<dbReference type="EMBL" id="ATHI01000005">
    <property type="protein sequence ID" value="EPR35093.1"/>
    <property type="molecule type" value="Genomic_DNA"/>
</dbReference>
<dbReference type="PANTHER" id="PTHR43124">
    <property type="entry name" value="PURINE EFFLUX PUMP PBUE"/>
    <property type="match status" value="1"/>
</dbReference>
<evidence type="ECO:0000313" key="8">
    <source>
        <dbReference type="EMBL" id="EPR35093.1"/>
    </source>
</evidence>
<feature type="domain" description="Major facilitator superfamily (MFS) profile" evidence="7">
    <location>
        <begin position="20"/>
        <end position="396"/>
    </location>
</feature>
<dbReference type="InterPro" id="IPR050189">
    <property type="entry name" value="MFS_Efflux_Transporters"/>
</dbReference>
<feature type="transmembrane region" description="Helical" evidence="6">
    <location>
        <begin position="256"/>
        <end position="276"/>
    </location>
</feature>
<dbReference type="AlphaFoldDB" id="S7US01"/>
<dbReference type="PANTHER" id="PTHR43124:SF3">
    <property type="entry name" value="CHLORAMPHENICOL EFFLUX PUMP RV0191"/>
    <property type="match status" value="1"/>
</dbReference>
<dbReference type="Pfam" id="PF07690">
    <property type="entry name" value="MFS_1"/>
    <property type="match status" value="1"/>
</dbReference>
<evidence type="ECO:0000256" key="2">
    <source>
        <dbReference type="ARBA" id="ARBA00022475"/>
    </source>
</evidence>
<protein>
    <submittedName>
        <fullName evidence="8">Major facilitator superfamily MFS_1</fullName>
    </submittedName>
</protein>
<feature type="transmembrane region" description="Helical" evidence="6">
    <location>
        <begin position="285"/>
        <end position="301"/>
    </location>
</feature>
<evidence type="ECO:0000256" key="6">
    <source>
        <dbReference type="SAM" id="Phobius"/>
    </source>
</evidence>
<keyword evidence="5 6" id="KW-0472">Membrane</keyword>
<dbReference type="OrthoDB" id="5469886at2"/>
<feature type="transmembrane region" description="Helical" evidence="6">
    <location>
        <begin position="367"/>
        <end position="389"/>
    </location>
</feature>
<evidence type="ECO:0000256" key="3">
    <source>
        <dbReference type="ARBA" id="ARBA00022692"/>
    </source>
</evidence>
<name>S7US01_9BACT</name>
<dbReference type="Gene3D" id="1.20.1250.20">
    <property type="entry name" value="MFS general substrate transporter like domains"/>
    <property type="match status" value="2"/>
</dbReference>
<evidence type="ECO:0000259" key="7">
    <source>
        <dbReference type="PROSITE" id="PS50850"/>
    </source>
</evidence>
<reference evidence="8 9" key="1">
    <citation type="journal article" date="2013" name="Genome Announc.">
        <title>Draft genome sequences for three mercury-methylating, sulfate-reducing bacteria.</title>
        <authorList>
            <person name="Brown S.D."/>
            <person name="Hurt R.A.Jr."/>
            <person name="Gilmour C.C."/>
            <person name="Elias D.A."/>
        </authorList>
    </citation>
    <scope>NUCLEOTIDE SEQUENCE [LARGE SCALE GENOMIC DNA]</scope>
    <source>
        <strain evidence="8 9">DSM 16529</strain>
    </source>
</reference>
<keyword evidence="2" id="KW-1003">Cell membrane</keyword>
<evidence type="ECO:0000313" key="9">
    <source>
        <dbReference type="Proteomes" id="UP000014975"/>
    </source>
</evidence>
<feature type="transmembrane region" description="Helical" evidence="6">
    <location>
        <begin position="341"/>
        <end position="361"/>
    </location>
</feature>
<dbReference type="STRING" id="1121439.dsat_2456"/>
<evidence type="ECO:0000256" key="4">
    <source>
        <dbReference type="ARBA" id="ARBA00022989"/>
    </source>
</evidence>
<feature type="transmembrane region" description="Helical" evidence="6">
    <location>
        <begin position="108"/>
        <end position="132"/>
    </location>
</feature>
<keyword evidence="4 6" id="KW-1133">Transmembrane helix</keyword>